<evidence type="ECO:0000259" key="5">
    <source>
        <dbReference type="Pfam" id="PF23598"/>
    </source>
</evidence>
<dbReference type="PANTHER" id="PTHR45752:SF101">
    <property type="entry name" value="PLANT INTRACELLULAR RAS-GROUP-RELATED LRR PROTEIN 4"/>
    <property type="match status" value="1"/>
</dbReference>
<dbReference type="Pfam" id="PF23598">
    <property type="entry name" value="LRR_14"/>
    <property type="match status" value="1"/>
</dbReference>
<reference evidence="6" key="1">
    <citation type="submission" date="2017-07" db="EMBL/GenBank/DDBJ databases">
        <title>Taro Niue Genome Assembly and Annotation.</title>
        <authorList>
            <person name="Atibalentja N."/>
            <person name="Keating K."/>
            <person name="Fields C.J."/>
        </authorList>
    </citation>
    <scope>NUCLEOTIDE SEQUENCE</scope>
    <source>
        <strain evidence="6">Niue_2</strain>
        <tissue evidence="6">Leaf</tissue>
    </source>
</reference>
<dbReference type="InterPro" id="IPR032675">
    <property type="entry name" value="LRR_dom_sf"/>
</dbReference>
<dbReference type="SMART" id="SM00364">
    <property type="entry name" value="LRR_BAC"/>
    <property type="match status" value="10"/>
</dbReference>
<dbReference type="PANTHER" id="PTHR45752">
    <property type="entry name" value="LEUCINE-RICH REPEAT-CONTAINING"/>
    <property type="match status" value="1"/>
</dbReference>
<evidence type="ECO:0000313" key="6">
    <source>
        <dbReference type="EMBL" id="MQL93939.1"/>
    </source>
</evidence>
<dbReference type="Gene3D" id="3.80.10.10">
    <property type="entry name" value="Ribonuclease Inhibitor"/>
    <property type="match status" value="1"/>
</dbReference>
<dbReference type="GO" id="GO:0005886">
    <property type="term" value="C:plasma membrane"/>
    <property type="evidence" value="ECO:0007669"/>
    <property type="project" value="TreeGrafter"/>
</dbReference>
<dbReference type="EMBL" id="NMUH01001613">
    <property type="protein sequence ID" value="MQL93939.1"/>
    <property type="molecule type" value="Genomic_DNA"/>
</dbReference>
<dbReference type="InterPro" id="IPR055414">
    <property type="entry name" value="LRR_R13L4/SHOC2-like"/>
</dbReference>
<dbReference type="AlphaFoldDB" id="A0A843VRR4"/>
<dbReference type="OrthoDB" id="1668230at2759"/>
<comment type="similarity">
    <text evidence="3">Belongs to the SHOC2 family.</text>
</comment>
<keyword evidence="2" id="KW-0677">Repeat</keyword>
<gene>
    <name evidence="6" type="ORF">Taro_026593</name>
</gene>
<comment type="caution">
    <text evidence="6">The sequence shown here is derived from an EMBL/GenBank/DDBJ whole genome shotgun (WGS) entry which is preliminary data.</text>
</comment>
<sequence>MAVAPPQGPAPAVVAAVDEIMRTYRSLPPPPSIEEVEAAEAVIRGADAEEQARLDELARQEKPSELPDELFFVLQEVRRGAVRLLAAEQRAEALRVVDLDERFQVLGELIQRASRLVSPDGDGGGGMEVEKVPPVALGIRVAGGRTEKKVSLGGGASLARVEEEEEESAAFQDVPKALLRTSSLESGLPSVYADGEPQKFSLIKVAGVIETAAKSETRVLDLRGKLMDQIEWLPTSLGKLTNITELDLSENQIMALPTTIASLKFLTKLDIHSNKLINLPDNFGELSSLTDLDLHANSLKSLPPSFGNLTALVNLDLSSNRFTALPDTLGNLTKLRKLDVETNELEELPYTIGSCTSLVELRLDFNQIRALPEAVGKLESLEIITLHYNRIKGLPTTMASLVKLRELDVSFNELGTIPESLCFATSLVKLNVSNNFADLTALPKSIGNLELLEELDISNDQIRILPESFRFLSNLRWFRADETPLEVPPKNVAKLGAQAVVQYMADLVEPKEVIHQSIERKGFWYWLCSLFQPRRNGETSVSITVPAAILPMQSRIVIKLCKSQEGRGRCSFEFFLELWIQEVLVLPPKLLVDSKRWAFSS</sequence>
<keyword evidence="1" id="KW-0433">Leucine-rich repeat</keyword>
<dbReference type="InterPro" id="IPR003591">
    <property type="entry name" value="Leu-rich_rpt_typical-subtyp"/>
</dbReference>
<dbReference type="SUPFAM" id="SSF52058">
    <property type="entry name" value="L domain-like"/>
    <property type="match status" value="1"/>
</dbReference>
<evidence type="ECO:0000256" key="4">
    <source>
        <dbReference type="ARBA" id="ARBA00037519"/>
    </source>
</evidence>
<feature type="domain" description="Disease resistance R13L4/SHOC-2-like LRR" evidence="5">
    <location>
        <begin position="218"/>
        <end position="345"/>
    </location>
</feature>
<dbReference type="SMART" id="SM00369">
    <property type="entry name" value="LRR_TYP"/>
    <property type="match status" value="9"/>
</dbReference>
<dbReference type="InterPro" id="IPR050715">
    <property type="entry name" value="LRR-SigEffector_domain"/>
</dbReference>
<dbReference type="InterPro" id="IPR001611">
    <property type="entry name" value="Leu-rich_rpt"/>
</dbReference>
<dbReference type="Proteomes" id="UP000652761">
    <property type="component" value="Unassembled WGS sequence"/>
</dbReference>
<proteinExistence type="inferred from homology"/>
<accession>A0A843VRR4</accession>
<evidence type="ECO:0000256" key="2">
    <source>
        <dbReference type="ARBA" id="ARBA00022737"/>
    </source>
</evidence>
<dbReference type="Pfam" id="PF13855">
    <property type="entry name" value="LRR_8"/>
    <property type="match status" value="1"/>
</dbReference>
<dbReference type="PROSITE" id="PS51450">
    <property type="entry name" value="LRR"/>
    <property type="match status" value="1"/>
</dbReference>
<evidence type="ECO:0000256" key="3">
    <source>
        <dbReference type="ARBA" id="ARBA00023786"/>
    </source>
</evidence>
<name>A0A843VRR4_COLES</name>
<protein>
    <recommendedName>
        <fullName evidence="5">Disease resistance R13L4/SHOC-2-like LRR domain-containing protein</fullName>
    </recommendedName>
</protein>
<organism evidence="6 7">
    <name type="scientific">Colocasia esculenta</name>
    <name type="common">Wild taro</name>
    <name type="synonym">Arum esculentum</name>
    <dbReference type="NCBI Taxonomy" id="4460"/>
    <lineage>
        <taxon>Eukaryota</taxon>
        <taxon>Viridiplantae</taxon>
        <taxon>Streptophyta</taxon>
        <taxon>Embryophyta</taxon>
        <taxon>Tracheophyta</taxon>
        <taxon>Spermatophyta</taxon>
        <taxon>Magnoliopsida</taxon>
        <taxon>Liliopsida</taxon>
        <taxon>Araceae</taxon>
        <taxon>Aroideae</taxon>
        <taxon>Colocasieae</taxon>
        <taxon>Colocasia</taxon>
    </lineage>
</organism>
<dbReference type="FunFam" id="3.80.10.10:FF:000405">
    <property type="entry name" value="Plant intracellular Ras-group-related LRR protein 4"/>
    <property type="match status" value="1"/>
</dbReference>
<evidence type="ECO:0000256" key="1">
    <source>
        <dbReference type="ARBA" id="ARBA00022614"/>
    </source>
</evidence>
<comment type="function">
    <text evidence="4">Leucine-rich repeat protein that likely mediates protein interactions, possibly in the context of signal transduction.</text>
</comment>
<keyword evidence="7" id="KW-1185">Reference proteome</keyword>
<evidence type="ECO:0000313" key="7">
    <source>
        <dbReference type="Proteomes" id="UP000652761"/>
    </source>
</evidence>